<dbReference type="Proteomes" id="UP001055072">
    <property type="component" value="Unassembled WGS sequence"/>
</dbReference>
<keyword evidence="2" id="KW-1185">Reference proteome</keyword>
<comment type="caution">
    <text evidence="1">The sequence shown here is derived from an EMBL/GenBank/DDBJ whole genome shotgun (WGS) entry which is preliminary data.</text>
</comment>
<reference evidence="1" key="1">
    <citation type="journal article" date="2021" name="Environ. Microbiol.">
        <title>Gene family expansions and transcriptome signatures uncover fungal adaptations to wood decay.</title>
        <authorList>
            <person name="Hage H."/>
            <person name="Miyauchi S."/>
            <person name="Viragh M."/>
            <person name="Drula E."/>
            <person name="Min B."/>
            <person name="Chaduli D."/>
            <person name="Navarro D."/>
            <person name="Favel A."/>
            <person name="Norest M."/>
            <person name="Lesage-Meessen L."/>
            <person name="Balint B."/>
            <person name="Merenyi Z."/>
            <person name="de Eugenio L."/>
            <person name="Morin E."/>
            <person name="Martinez A.T."/>
            <person name="Baldrian P."/>
            <person name="Stursova M."/>
            <person name="Martinez M.J."/>
            <person name="Novotny C."/>
            <person name="Magnuson J.K."/>
            <person name="Spatafora J.W."/>
            <person name="Maurice S."/>
            <person name="Pangilinan J."/>
            <person name="Andreopoulos W."/>
            <person name="LaButti K."/>
            <person name="Hundley H."/>
            <person name="Na H."/>
            <person name="Kuo A."/>
            <person name="Barry K."/>
            <person name="Lipzen A."/>
            <person name="Henrissat B."/>
            <person name="Riley R."/>
            <person name="Ahrendt S."/>
            <person name="Nagy L.G."/>
            <person name="Grigoriev I.V."/>
            <person name="Martin F."/>
            <person name="Rosso M.N."/>
        </authorList>
    </citation>
    <scope>NUCLEOTIDE SEQUENCE</scope>
    <source>
        <strain evidence="1">CBS 384.51</strain>
    </source>
</reference>
<evidence type="ECO:0000313" key="1">
    <source>
        <dbReference type="EMBL" id="KAI0093886.1"/>
    </source>
</evidence>
<gene>
    <name evidence="1" type="ORF">BDY19DRAFT_881973</name>
</gene>
<evidence type="ECO:0000313" key="2">
    <source>
        <dbReference type="Proteomes" id="UP001055072"/>
    </source>
</evidence>
<name>A0ACB8UHW6_9APHY</name>
<accession>A0ACB8UHW6</accession>
<proteinExistence type="predicted"/>
<dbReference type="EMBL" id="MU274901">
    <property type="protein sequence ID" value="KAI0093886.1"/>
    <property type="molecule type" value="Genomic_DNA"/>
</dbReference>
<sequence length="398" mass="45033">MTILPPELFDETLDHLWDDPKTLQACCLTCRSWVPTARLHLFRTIRLSSSLSCTNFTSLLDSAPSIAWCVQKLTISASYCGIDGNENAIEDDKWVNSTQSLARCLGGYGRVNTLALSRLRWSSLEPATRDAFKGAFRSIKTLVLFEVHFHASSNVLEFLDAFPELEELYFHAVSWEVESDEQTLTTSRPIYPGDKMHLSYLFLDPRSSPTLVTEWILRHPSDQKLRTIQLCWREMDDTKALGDLLKTSGSSLERLRIEFPSGIPEEAVLANHVSLAHNTSLRALSFGGLDVSADTSRTFFITHIFPWITLMLSHLHSPLLREITFELETPDSECLRALDWEHIDKELSRVEFTGLTVRFYVNCLSSTSSDVVTKEMSEIIATFLPGFKERGNLCVSCI</sequence>
<protein>
    <submittedName>
        <fullName evidence="1">Uncharacterized protein</fullName>
    </submittedName>
</protein>
<organism evidence="1 2">
    <name type="scientific">Irpex rosettiformis</name>
    <dbReference type="NCBI Taxonomy" id="378272"/>
    <lineage>
        <taxon>Eukaryota</taxon>
        <taxon>Fungi</taxon>
        <taxon>Dikarya</taxon>
        <taxon>Basidiomycota</taxon>
        <taxon>Agaricomycotina</taxon>
        <taxon>Agaricomycetes</taxon>
        <taxon>Polyporales</taxon>
        <taxon>Irpicaceae</taxon>
        <taxon>Irpex</taxon>
    </lineage>
</organism>